<evidence type="ECO:0000313" key="1">
    <source>
        <dbReference type="EMBL" id="ARR02705.1"/>
    </source>
</evidence>
<reference evidence="1 2" key="1">
    <citation type="journal article" date="2017" name="Genome Biol. Evol.">
        <title>Comparative Genomic Analysis Identifies a Campylobacter Clade Deficient in Selenium Metabolism.</title>
        <authorList>
            <person name="Miller W.G."/>
            <person name="Yee E."/>
            <person name="Lopes B.S."/>
            <person name="Chapman M.H."/>
            <person name="Huynh S."/>
            <person name="Bono J.L."/>
            <person name="Parker C.T."/>
            <person name="Strachan N.J.C."/>
            <person name="Forbes K.J."/>
        </authorList>
    </citation>
    <scope>NUCLEOTIDE SEQUENCE [LARGE SCALE GENOMIC DNA]</scope>
    <source>
        <strain evidence="1 2">RM8964</strain>
    </source>
</reference>
<protein>
    <submittedName>
        <fullName evidence="1">Uncharacterized protein</fullName>
    </submittedName>
</protein>
<dbReference type="STRING" id="1660074.CVIC8964_1316"/>
<organism evidence="1 2">
    <name type="scientific">Campylobacter vicugnae</name>
    <dbReference type="NCBI Taxonomy" id="1660076"/>
    <lineage>
        <taxon>Bacteria</taxon>
        <taxon>Pseudomonadati</taxon>
        <taxon>Campylobacterota</taxon>
        <taxon>Epsilonproteobacteria</taxon>
        <taxon>Campylobacterales</taxon>
        <taxon>Campylobacteraceae</taxon>
        <taxon>Campylobacter</taxon>
    </lineage>
</organism>
<name>A0A1X9T2I9_9BACT</name>
<dbReference type="Proteomes" id="UP000194265">
    <property type="component" value="Chromosome"/>
</dbReference>
<evidence type="ECO:0000313" key="2">
    <source>
        <dbReference type="Proteomes" id="UP000194265"/>
    </source>
</evidence>
<proteinExistence type="predicted"/>
<dbReference type="AlphaFoldDB" id="A0A1X9T2I9"/>
<accession>A0A1X9T2I9</accession>
<sequence>MKSFFYIPRSKYYFIDGNYFSKKKHTYKQAVKASKTLINCTGCIDCYKCTDCSWCEKCRECTYCYMLFNCEKCVSCSFCQECSKCIELNFSYNCNNCFFCNHIEICNECMYLSYKHNHGFNNLNKECSMEQIFLNLKEWRRERNISSQMQRDNFITLIQEELREYYEAKNVEEQIDALSDMAVVAINCSKSSAPIFFPGGYKDIVTNDKVSFGVAIDKIKELDFDDSEIMKFLILIANKIEELGYDFILCLHETVKEISSRTGHWDKEKGKWIKNTSEEAKKMWYKANYKKCRIIEKGWDEYTTITRYKGEI</sequence>
<gene>
    <name evidence="1" type="ORF">CVIC8964_1316</name>
</gene>
<dbReference type="EMBL" id="CP018791">
    <property type="protein sequence ID" value="ARR02705.1"/>
    <property type="molecule type" value="Genomic_DNA"/>
</dbReference>